<proteinExistence type="inferred from homology"/>
<reference evidence="9" key="1">
    <citation type="submission" date="2017-04" db="EMBL/GenBank/DDBJ databases">
        <authorList>
            <person name="Varghese N."/>
            <person name="Submissions S."/>
        </authorList>
    </citation>
    <scope>NUCLEOTIDE SEQUENCE [LARGE SCALE GENOMIC DNA]</scope>
</reference>
<dbReference type="Proteomes" id="UP000194450">
    <property type="component" value="Unassembled WGS sequence"/>
</dbReference>
<organism evidence="8 9">
    <name type="scientific">Pseudidiomarina planktonica</name>
    <dbReference type="NCBI Taxonomy" id="1323738"/>
    <lineage>
        <taxon>Bacteria</taxon>
        <taxon>Pseudomonadati</taxon>
        <taxon>Pseudomonadota</taxon>
        <taxon>Gammaproteobacteria</taxon>
        <taxon>Alteromonadales</taxon>
        <taxon>Idiomarinaceae</taxon>
        <taxon>Pseudidiomarina</taxon>
    </lineage>
</organism>
<dbReference type="SUPFAM" id="SSF58104">
    <property type="entry name" value="Methyl-accepting chemotaxis protein (MCP) signaling domain"/>
    <property type="match status" value="1"/>
</dbReference>
<dbReference type="Pfam" id="PF00672">
    <property type="entry name" value="HAMP"/>
    <property type="match status" value="1"/>
</dbReference>
<sequence>MKLTIALRVIGGFTIITLLLLVISLSSVFNTNSIGASSDSVNRMAVPALDAVGNLKVELLELSNISLAVYHETSLTELDSHRKNYNESSKSAQENEENLKRLLAGQGLSGQLEASDQVLQTYKSQILSVFEKQRTYLNLRDSTKAQLEEIEFSLGDASFMMLDIMDASTNADVNTAAEALDRSLNNLITLLYDLRNADDLDRAQVIRSEVNIVLEGLDDRLNTLTSNATDATNDMVTNAVSLVNSARDQLEGQGSFTADVILRLETRRDTKALIAEAEKTMATALASTNELQTRVRQVVDAAQEEVQSTISSTGWVNGILALISIALAIVISWLTVRSISRPLAQVNHMLNVMADGNLTQRVEYNAKDEFGELAANTNKLTDNLRELINGIASRSTQLAAAAEESSTVSEQTTNAIEDQRGQIEQVATATQEMNSTSSEMANGASEALQEIQHSDEEATRVRQISAKNKATIEALASEIKGASEVINKLYQNSTNIGSILDVIRGIADQTNLLALNAAIEAARAGEQGRGFAVVADEVRTLASRTQESTEEIHTMIESLQSDAQRAVTVMNKGREQAEVCVGQSDEAAEALQSITDSVHQASDSSNHIATAALEQSKTAQDISERLEQIVSIAEQTAEGSKQTASASNEVAKLSQELQDSIKSFTV</sequence>
<dbReference type="Pfam" id="PF00015">
    <property type="entry name" value="MCPsignal"/>
    <property type="match status" value="1"/>
</dbReference>
<dbReference type="EMBL" id="FXWH01000003">
    <property type="protein sequence ID" value="SMQ80315.1"/>
    <property type="molecule type" value="Genomic_DNA"/>
</dbReference>
<dbReference type="Gene3D" id="1.10.287.950">
    <property type="entry name" value="Methyl-accepting chemotaxis protein"/>
    <property type="match status" value="1"/>
</dbReference>
<dbReference type="FunFam" id="1.10.287.950:FF:000001">
    <property type="entry name" value="Methyl-accepting chemotaxis sensory transducer"/>
    <property type="match status" value="1"/>
</dbReference>
<feature type="transmembrane region" description="Helical" evidence="5">
    <location>
        <begin position="7"/>
        <end position="29"/>
    </location>
</feature>
<evidence type="ECO:0000259" key="7">
    <source>
        <dbReference type="PROSITE" id="PS50885"/>
    </source>
</evidence>
<dbReference type="OrthoDB" id="9781845at2"/>
<evidence type="ECO:0000313" key="8">
    <source>
        <dbReference type="EMBL" id="SMQ80315.1"/>
    </source>
</evidence>
<dbReference type="GO" id="GO:0006935">
    <property type="term" value="P:chemotaxis"/>
    <property type="evidence" value="ECO:0007669"/>
    <property type="project" value="UniProtKB-ARBA"/>
</dbReference>
<name>A0A1Y6G304_9GAMM</name>
<keyword evidence="2 4" id="KW-0807">Transducer</keyword>
<dbReference type="CDD" id="cd06225">
    <property type="entry name" value="HAMP"/>
    <property type="match status" value="1"/>
</dbReference>
<dbReference type="InterPro" id="IPR003660">
    <property type="entry name" value="HAMP_dom"/>
</dbReference>
<dbReference type="InterPro" id="IPR004089">
    <property type="entry name" value="MCPsignal_dom"/>
</dbReference>
<evidence type="ECO:0000313" key="9">
    <source>
        <dbReference type="Proteomes" id="UP000194450"/>
    </source>
</evidence>
<evidence type="ECO:0000256" key="1">
    <source>
        <dbReference type="ARBA" id="ARBA00004370"/>
    </source>
</evidence>
<accession>A0A1Y6G304</accession>
<dbReference type="GO" id="GO:0016020">
    <property type="term" value="C:membrane"/>
    <property type="evidence" value="ECO:0007669"/>
    <property type="project" value="UniProtKB-SubCell"/>
</dbReference>
<dbReference type="PANTHER" id="PTHR32089">
    <property type="entry name" value="METHYL-ACCEPTING CHEMOTAXIS PROTEIN MCPB"/>
    <property type="match status" value="1"/>
</dbReference>
<protein>
    <submittedName>
        <fullName evidence="8">Methyl-accepting chemotaxis protein</fullName>
    </submittedName>
</protein>
<feature type="domain" description="Methyl-accepting transducer" evidence="6">
    <location>
        <begin position="394"/>
        <end position="630"/>
    </location>
</feature>
<dbReference type="PANTHER" id="PTHR32089:SF70">
    <property type="entry name" value="ENERGY TAXIS MODULATING METHYL ACCEPTING SENSORY TRANSDUCER"/>
    <property type="match status" value="1"/>
</dbReference>
<keyword evidence="5" id="KW-0472">Membrane</keyword>
<dbReference type="GO" id="GO:0007165">
    <property type="term" value="P:signal transduction"/>
    <property type="evidence" value="ECO:0007669"/>
    <property type="project" value="UniProtKB-KW"/>
</dbReference>
<evidence type="ECO:0000256" key="4">
    <source>
        <dbReference type="PROSITE-ProRule" id="PRU00284"/>
    </source>
</evidence>
<dbReference type="RefSeq" id="WP_086435228.1">
    <property type="nucleotide sequence ID" value="NZ_FXWH01000003.1"/>
</dbReference>
<evidence type="ECO:0000256" key="3">
    <source>
        <dbReference type="ARBA" id="ARBA00029447"/>
    </source>
</evidence>
<evidence type="ECO:0000259" key="6">
    <source>
        <dbReference type="PROSITE" id="PS50111"/>
    </source>
</evidence>
<dbReference type="AlphaFoldDB" id="A0A1Y6G304"/>
<dbReference type="PROSITE" id="PS50885">
    <property type="entry name" value="HAMP"/>
    <property type="match status" value="1"/>
</dbReference>
<comment type="subcellular location">
    <subcellularLocation>
        <location evidence="1">Membrane</location>
    </subcellularLocation>
</comment>
<keyword evidence="5" id="KW-0812">Transmembrane</keyword>
<dbReference type="PROSITE" id="PS50111">
    <property type="entry name" value="CHEMOTAXIS_TRANSDUC_2"/>
    <property type="match status" value="1"/>
</dbReference>
<evidence type="ECO:0000256" key="5">
    <source>
        <dbReference type="SAM" id="Phobius"/>
    </source>
</evidence>
<evidence type="ECO:0000256" key="2">
    <source>
        <dbReference type="ARBA" id="ARBA00023224"/>
    </source>
</evidence>
<feature type="domain" description="HAMP" evidence="7">
    <location>
        <begin position="337"/>
        <end position="389"/>
    </location>
</feature>
<dbReference type="SMART" id="SM00283">
    <property type="entry name" value="MA"/>
    <property type="match status" value="1"/>
</dbReference>
<gene>
    <name evidence="8" type="ORF">SAMN06297229_2085</name>
</gene>
<dbReference type="SMART" id="SM00304">
    <property type="entry name" value="HAMP"/>
    <property type="match status" value="1"/>
</dbReference>
<feature type="transmembrane region" description="Helical" evidence="5">
    <location>
        <begin position="315"/>
        <end position="336"/>
    </location>
</feature>
<keyword evidence="5" id="KW-1133">Transmembrane helix</keyword>
<comment type="similarity">
    <text evidence="3">Belongs to the methyl-accepting chemotaxis (MCP) protein family.</text>
</comment>
<keyword evidence="9" id="KW-1185">Reference proteome</keyword>